<gene>
    <name evidence="4" type="ORF">TGGT1_241610</name>
</gene>
<accession>S7UG61</accession>
<feature type="region of interest" description="Disordered" evidence="2">
    <location>
        <begin position="55"/>
        <end position="83"/>
    </location>
</feature>
<feature type="region of interest" description="Disordered" evidence="2">
    <location>
        <begin position="427"/>
        <end position="467"/>
    </location>
</feature>
<evidence type="ECO:0000313" key="5">
    <source>
        <dbReference type="Proteomes" id="UP000005641"/>
    </source>
</evidence>
<reference evidence="4 5" key="2">
    <citation type="submission" date="2013-05" db="EMBL/GenBank/DDBJ databases">
        <authorList>
            <person name="Sibley D."/>
            <person name="Venepally P."/>
            <person name="Karamycheva S."/>
            <person name="Hadjithomas M."/>
            <person name="Khan A."/>
            <person name="Brunk B."/>
            <person name="Roos D."/>
            <person name="Caler E."/>
            <person name="Lorenzi H."/>
        </authorList>
    </citation>
    <scope>NUCLEOTIDE SEQUENCE [LARGE SCALE GENOMIC DNA]</scope>
    <source>
        <strain evidence="4 5">GT1</strain>
    </source>
</reference>
<name>S7UG61_TOXGG</name>
<dbReference type="Proteomes" id="UP000005641">
    <property type="component" value="Unassembled WGS sequence"/>
</dbReference>
<reference evidence="4 5" key="1">
    <citation type="submission" date="2006-05" db="EMBL/GenBank/DDBJ databases">
        <authorList>
            <person name="Paulsen I."/>
        </authorList>
    </citation>
    <scope>NUCLEOTIDE SEQUENCE [LARGE SCALE GENOMIC DNA]</scope>
    <source>
        <strain evidence="4 5">GT1</strain>
    </source>
</reference>
<evidence type="ECO:0008006" key="6">
    <source>
        <dbReference type="Google" id="ProtNLM"/>
    </source>
</evidence>
<dbReference type="PHI-base" id="PHI:8348"/>
<feature type="chain" id="PRO_5004557659" description="Myosin heavy chain" evidence="3">
    <location>
        <begin position="19"/>
        <end position="501"/>
    </location>
</feature>
<keyword evidence="3" id="KW-0732">Signal</keyword>
<evidence type="ECO:0000256" key="1">
    <source>
        <dbReference type="SAM" id="Coils"/>
    </source>
</evidence>
<feature type="compositionally biased region" description="Basic residues" evidence="2">
    <location>
        <begin position="431"/>
        <end position="440"/>
    </location>
</feature>
<dbReference type="EMBL" id="AAQM03000426">
    <property type="protein sequence ID" value="EPR56827.1"/>
    <property type="molecule type" value="Genomic_DNA"/>
</dbReference>
<sequence length="501" mass="55424">MERIVVLVSATFLYAVVGRASMASAEMASRTKRLYILISFHCVLSEILSGHAAAEATSKPARQPEGAGRSASPSPSLSHASGVVVGARRRRLAEGSPGEEPDPVRELLDLEEELENLHALRFKERLAFRQCVRHWGTFDAYCREHSRWKSKMAADPERMRDAFERKQARKQTACNVWAALLDAAREKIEAMDRERKQMQSRLTKEQTSQYLAAKAARGRAQIGGDSSHTAVGEAAVGASTRPPATGESPTPGDAGSLDALDNELARLRQVISLAVGKWHRSRRALKDHLERRVPSTPPGVPSPERDRAGEARIAWEEQHLQLEQDAKQAREAVDKFRVRLRELNAQKAAHEKAHGVSPGRRGCENAPVRFSRLGITVDAREAAIPWFQRPNFLTLSHRWSGAPPDPAARPPPRYRYTVFTAEVQHVSRPTLKPRSKHSRLRVADPTRETGAETKASTSTSGLAGPSEFQNERVHCALYGTDESVLDSSESLAKPCSVKWHG</sequence>
<organism evidence="4 5">
    <name type="scientific">Toxoplasma gondii (strain ATCC 50853 / GT1)</name>
    <dbReference type="NCBI Taxonomy" id="507601"/>
    <lineage>
        <taxon>Eukaryota</taxon>
        <taxon>Sar</taxon>
        <taxon>Alveolata</taxon>
        <taxon>Apicomplexa</taxon>
        <taxon>Conoidasida</taxon>
        <taxon>Coccidia</taxon>
        <taxon>Eucoccidiorida</taxon>
        <taxon>Eimeriorina</taxon>
        <taxon>Sarcocystidae</taxon>
        <taxon>Toxoplasma</taxon>
    </lineage>
</organism>
<evidence type="ECO:0000256" key="3">
    <source>
        <dbReference type="SAM" id="SignalP"/>
    </source>
</evidence>
<comment type="caution">
    <text evidence="4">The sequence shown here is derived from an EMBL/GenBank/DDBJ whole genome shotgun (WGS) entry which is preliminary data.</text>
</comment>
<feature type="compositionally biased region" description="Basic and acidic residues" evidence="2">
    <location>
        <begin position="441"/>
        <end position="451"/>
    </location>
</feature>
<dbReference type="OrthoDB" id="10478120at2759"/>
<feature type="region of interest" description="Disordered" evidence="2">
    <location>
        <begin position="217"/>
        <end position="258"/>
    </location>
</feature>
<protein>
    <recommendedName>
        <fullName evidence="6">Myosin heavy chain</fullName>
    </recommendedName>
</protein>
<evidence type="ECO:0000256" key="2">
    <source>
        <dbReference type="SAM" id="MobiDB-lite"/>
    </source>
</evidence>
<dbReference type="AlphaFoldDB" id="S7UG61"/>
<evidence type="ECO:0000313" key="4">
    <source>
        <dbReference type="EMBL" id="EPR56827.1"/>
    </source>
</evidence>
<dbReference type="VEuPathDB" id="ToxoDB:TGGT1_241610"/>
<proteinExistence type="predicted"/>
<feature type="signal peptide" evidence="3">
    <location>
        <begin position="1"/>
        <end position="18"/>
    </location>
</feature>
<feature type="compositionally biased region" description="Low complexity" evidence="2">
    <location>
        <begin position="64"/>
        <end position="83"/>
    </location>
</feature>
<feature type="coiled-coil region" evidence="1">
    <location>
        <begin position="181"/>
        <end position="208"/>
    </location>
</feature>
<feature type="coiled-coil region" evidence="1">
    <location>
        <begin position="312"/>
        <end position="353"/>
    </location>
</feature>
<keyword evidence="1" id="KW-0175">Coiled coil</keyword>